<evidence type="ECO:0000313" key="2">
    <source>
        <dbReference type="Proteomes" id="UP000234323"/>
    </source>
</evidence>
<name>A0A2I1GS00_9GLOM</name>
<evidence type="ECO:0000313" key="1">
    <source>
        <dbReference type="EMBL" id="PKY49324.1"/>
    </source>
</evidence>
<comment type="caution">
    <text evidence="1">The sequence shown here is derived from an EMBL/GenBank/DDBJ whole genome shotgun (WGS) entry which is preliminary data.</text>
</comment>
<reference evidence="1 2" key="1">
    <citation type="submission" date="2015-10" db="EMBL/GenBank/DDBJ databases">
        <title>Genome analyses suggest a sexual origin of heterokaryosis in a supposedly ancient asexual fungus.</title>
        <authorList>
            <person name="Ropars J."/>
            <person name="Sedzielewska K."/>
            <person name="Noel J."/>
            <person name="Charron P."/>
            <person name="Farinelli L."/>
            <person name="Marton T."/>
            <person name="Kruger M."/>
            <person name="Pelin A."/>
            <person name="Brachmann A."/>
            <person name="Corradi N."/>
        </authorList>
    </citation>
    <scope>NUCLEOTIDE SEQUENCE [LARGE SCALE GENOMIC DNA]</scope>
    <source>
        <strain evidence="1 2">A4</strain>
    </source>
</reference>
<dbReference type="Proteomes" id="UP000234323">
    <property type="component" value="Unassembled WGS sequence"/>
</dbReference>
<protein>
    <submittedName>
        <fullName evidence="1">Uncharacterized protein</fullName>
    </submittedName>
</protein>
<keyword evidence="2" id="KW-1185">Reference proteome</keyword>
<dbReference type="AlphaFoldDB" id="A0A2I1GS00"/>
<proteinExistence type="predicted"/>
<gene>
    <name evidence="1" type="ORF">RhiirA4_465268</name>
</gene>
<accession>A0A2I1GS00</accession>
<sequence>MDLKAQLDMQDVNATGISQTLEEISFSIHERLSNLESPYSEELEQLGVSDNYDEFLFLFYTFKDLWHQLFYEAVNNFVGELQKTSRAQ</sequence>
<organism evidence="1 2">
    <name type="scientific">Rhizophagus irregularis</name>
    <dbReference type="NCBI Taxonomy" id="588596"/>
    <lineage>
        <taxon>Eukaryota</taxon>
        <taxon>Fungi</taxon>
        <taxon>Fungi incertae sedis</taxon>
        <taxon>Mucoromycota</taxon>
        <taxon>Glomeromycotina</taxon>
        <taxon>Glomeromycetes</taxon>
        <taxon>Glomerales</taxon>
        <taxon>Glomeraceae</taxon>
        <taxon>Rhizophagus</taxon>
    </lineage>
</organism>
<dbReference type="EMBL" id="LLXI01000730">
    <property type="protein sequence ID" value="PKY49324.1"/>
    <property type="molecule type" value="Genomic_DNA"/>
</dbReference>